<protein>
    <submittedName>
        <fullName evidence="1">Uncharacterized protein</fullName>
    </submittedName>
</protein>
<reference evidence="2 4" key="3">
    <citation type="submission" date="2024-08" db="EMBL/GenBank/DDBJ databases">
        <authorList>
            <person name="Wei W."/>
        </authorList>
    </citation>
    <scope>NUCLEOTIDE SEQUENCE [LARGE SCALE GENOMIC DNA]</scope>
    <source>
        <strain evidence="2 4">XU2</strain>
    </source>
</reference>
<sequence length="108" mass="12585">MCSKNEFNLLQIALLQAQIMEARSASRKNLWEREYITQEEAAFLLDITKENLLDKSMYYKPIKKGKKLYYSTEQLKRSFAEATIMPASAHSDLEVQMKFQQLTRGKTA</sequence>
<dbReference type="Proteomes" id="UP001570846">
    <property type="component" value="Unassembled WGS sequence"/>
</dbReference>
<organism evidence="1 3">
    <name type="scientific">Rufibacter glacialis</name>
    <dbReference type="NCBI Taxonomy" id="1259555"/>
    <lineage>
        <taxon>Bacteria</taxon>
        <taxon>Pseudomonadati</taxon>
        <taxon>Bacteroidota</taxon>
        <taxon>Cytophagia</taxon>
        <taxon>Cytophagales</taxon>
        <taxon>Hymenobacteraceae</taxon>
        <taxon>Rufibacter</taxon>
    </lineage>
</organism>
<dbReference type="EMBL" id="JBGOGF010000005">
    <property type="protein sequence ID" value="MFA1771608.1"/>
    <property type="molecule type" value="Genomic_DNA"/>
</dbReference>
<evidence type="ECO:0000313" key="3">
    <source>
        <dbReference type="Proteomes" id="UP000323866"/>
    </source>
</evidence>
<keyword evidence="4" id="KW-1185">Reference proteome</keyword>
<dbReference type="EMBL" id="VKKZ01000023">
    <property type="protein sequence ID" value="KAA6431913.1"/>
    <property type="molecule type" value="Genomic_DNA"/>
</dbReference>
<proteinExistence type="predicted"/>
<comment type="caution">
    <text evidence="1">The sequence shown here is derived from an EMBL/GenBank/DDBJ whole genome shotgun (WGS) entry which is preliminary data.</text>
</comment>
<reference evidence="1 3" key="2">
    <citation type="submission" date="2019-09" db="EMBL/GenBank/DDBJ databases">
        <title>A bacterium isolated from glacier soil.</title>
        <authorList>
            <person name="Liu Q."/>
        </authorList>
    </citation>
    <scope>NUCLEOTIDE SEQUENCE [LARGE SCALE GENOMIC DNA]</scope>
    <source>
        <strain evidence="1 3">MDT1-10-3</strain>
    </source>
</reference>
<dbReference type="AlphaFoldDB" id="A0A5M8Q9X2"/>
<gene>
    <name evidence="2" type="ORF">ACD591_09920</name>
    <name evidence="1" type="ORF">FOE74_17550</name>
</gene>
<reference evidence="1 3" key="1">
    <citation type="submission" date="2019-07" db="EMBL/GenBank/DDBJ databases">
        <authorList>
            <person name="Qu J.-H."/>
        </authorList>
    </citation>
    <scope>NUCLEOTIDE SEQUENCE [LARGE SCALE GENOMIC DNA]</scope>
    <source>
        <strain evidence="1 3">MDT1-10-3</strain>
    </source>
</reference>
<dbReference type="Proteomes" id="UP000323866">
    <property type="component" value="Unassembled WGS sequence"/>
</dbReference>
<name>A0A5M8Q9X2_9BACT</name>
<evidence type="ECO:0000313" key="2">
    <source>
        <dbReference type="EMBL" id="MFA1771608.1"/>
    </source>
</evidence>
<evidence type="ECO:0000313" key="1">
    <source>
        <dbReference type="EMBL" id="KAA6431913.1"/>
    </source>
</evidence>
<accession>A0A5M8Q9X2</accession>
<dbReference type="RefSeq" id="WP_149099932.1">
    <property type="nucleotide sequence ID" value="NZ_BMMG01000006.1"/>
</dbReference>
<evidence type="ECO:0000313" key="4">
    <source>
        <dbReference type="Proteomes" id="UP001570846"/>
    </source>
</evidence>